<feature type="domain" description="Heme haloperoxidase family profile" evidence="9">
    <location>
        <begin position="78"/>
        <end position="288"/>
    </location>
</feature>
<evidence type="ECO:0000256" key="4">
    <source>
        <dbReference type="ARBA" id="ARBA00022723"/>
    </source>
</evidence>
<evidence type="ECO:0000256" key="6">
    <source>
        <dbReference type="ARBA" id="ARBA00023004"/>
    </source>
</evidence>
<gene>
    <name evidence="10" type="ORF">HMN09_00818300</name>
</gene>
<evidence type="ECO:0000313" key="11">
    <source>
        <dbReference type="Proteomes" id="UP000613580"/>
    </source>
</evidence>
<comment type="similarity">
    <text evidence="7">Belongs to the chloroperoxidase family.</text>
</comment>
<evidence type="ECO:0000259" key="9">
    <source>
        <dbReference type="PROSITE" id="PS51405"/>
    </source>
</evidence>
<dbReference type="PANTHER" id="PTHR33577:SF18">
    <property type="entry name" value="HEME HALOPEROXIDASE FAMILY PROFILE DOMAIN-CONTAINING PROTEIN"/>
    <property type="match status" value="1"/>
</dbReference>
<evidence type="ECO:0000313" key="10">
    <source>
        <dbReference type="EMBL" id="KAF7305647.1"/>
    </source>
</evidence>
<evidence type="ECO:0000256" key="2">
    <source>
        <dbReference type="ARBA" id="ARBA00022559"/>
    </source>
</evidence>
<keyword evidence="6" id="KW-0408">Iron</keyword>
<name>A0A8H6SVL6_MYCCL</name>
<dbReference type="AlphaFoldDB" id="A0A8H6SVL6"/>
<dbReference type="PROSITE" id="PS51405">
    <property type="entry name" value="HEME_HALOPEROXIDASE"/>
    <property type="match status" value="1"/>
</dbReference>
<evidence type="ECO:0000256" key="5">
    <source>
        <dbReference type="ARBA" id="ARBA00023002"/>
    </source>
</evidence>
<dbReference type="PANTHER" id="PTHR33577">
    <property type="entry name" value="STERIGMATOCYSTIN BIOSYNTHESIS PEROXIDASE STCC-RELATED"/>
    <property type="match status" value="1"/>
</dbReference>
<dbReference type="SUPFAM" id="SSF47571">
    <property type="entry name" value="Cloroperoxidase"/>
    <property type="match status" value="1"/>
</dbReference>
<comment type="cofactor">
    <cofactor evidence="1">
        <name>heme b</name>
        <dbReference type="ChEBI" id="CHEBI:60344"/>
    </cofactor>
</comment>
<dbReference type="OrthoDB" id="407298at2759"/>
<proteinExistence type="inferred from homology"/>
<dbReference type="Gene3D" id="1.10.489.10">
    <property type="entry name" value="Chloroperoxidase-like"/>
    <property type="match status" value="1"/>
</dbReference>
<keyword evidence="4" id="KW-0479">Metal-binding</keyword>
<feature type="region of interest" description="Disordered" evidence="8">
    <location>
        <begin position="307"/>
        <end position="332"/>
    </location>
</feature>
<keyword evidence="5" id="KW-0560">Oxidoreductase</keyword>
<keyword evidence="11" id="KW-1185">Reference proteome</keyword>
<dbReference type="Proteomes" id="UP000613580">
    <property type="component" value="Unassembled WGS sequence"/>
</dbReference>
<dbReference type="Pfam" id="PF01328">
    <property type="entry name" value="Peroxidase_2"/>
    <property type="match status" value="1"/>
</dbReference>
<evidence type="ECO:0000256" key="8">
    <source>
        <dbReference type="SAM" id="MobiDB-lite"/>
    </source>
</evidence>
<reference evidence="10" key="1">
    <citation type="submission" date="2020-05" db="EMBL/GenBank/DDBJ databases">
        <title>Mycena genomes resolve the evolution of fungal bioluminescence.</title>
        <authorList>
            <person name="Tsai I.J."/>
        </authorList>
    </citation>
    <scope>NUCLEOTIDE SEQUENCE</scope>
    <source>
        <strain evidence="10">110903Hualien_Pintung</strain>
    </source>
</reference>
<dbReference type="GO" id="GO:0046872">
    <property type="term" value="F:metal ion binding"/>
    <property type="evidence" value="ECO:0007669"/>
    <property type="project" value="UniProtKB-KW"/>
</dbReference>
<dbReference type="InterPro" id="IPR000028">
    <property type="entry name" value="Chloroperoxidase"/>
</dbReference>
<protein>
    <recommendedName>
        <fullName evidence="9">Heme haloperoxidase family profile domain-containing protein</fullName>
    </recommendedName>
</protein>
<sequence>MKANASATGSPPLYSRTQDHAAPCFCFCCPLPPPKMTGLLFNLYIVTWDTWLTLLNLVTPRYKLGAVVREGKAGAGGEWPEFVAPKEGDSRCCCPALNAMANHGILPHDGRNISFEDMGDKIHAAFNFAPTFCRFVPQYAADMLKKDFHKDTLDLADLNLHNGIEHDASLTREDIKFDPHQDKPHLPFIDALLASATGTDSGGNKVLTMRDIQRFSAQRRTDARANNPDFSLAGIHKGFSSANSSTLLTIFGGRVDDLKAILREERIPYGWESRVRSRMGLTFLKFNLTVFKLERGTGTMEKMLAAAEQAETRDADGPQRVAEAESTQKTVA</sequence>
<comment type="caution">
    <text evidence="10">The sequence shown here is derived from an EMBL/GenBank/DDBJ whole genome shotgun (WGS) entry which is preliminary data.</text>
</comment>
<dbReference type="EMBL" id="JACAZE010000010">
    <property type="protein sequence ID" value="KAF7305647.1"/>
    <property type="molecule type" value="Genomic_DNA"/>
</dbReference>
<evidence type="ECO:0000256" key="7">
    <source>
        <dbReference type="ARBA" id="ARBA00025795"/>
    </source>
</evidence>
<evidence type="ECO:0000256" key="1">
    <source>
        <dbReference type="ARBA" id="ARBA00001970"/>
    </source>
</evidence>
<dbReference type="InterPro" id="IPR036851">
    <property type="entry name" value="Chloroperoxidase-like_sf"/>
</dbReference>
<keyword evidence="3" id="KW-0349">Heme</keyword>
<evidence type="ECO:0000256" key="3">
    <source>
        <dbReference type="ARBA" id="ARBA00022617"/>
    </source>
</evidence>
<keyword evidence="2" id="KW-0575">Peroxidase</keyword>
<accession>A0A8H6SVL6</accession>
<dbReference type="GO" id="GO:0004601">
    <property type="term" value="F:peroxidase activity"/>
    <property type="evidence" value="ECO:0007669"/>
    <property type="project" value="UniProtKB-KW"/>
</dbReference>
<organism evidence="10 11">
    <name type="scientific">Mycena chlorophos</name>
    <name type="common">Agaric fungus</name>
    <name type="synonym">Agaricus chlorophos</name>
    <dbReference type="NCBI Taxonomy" id="658473"/>
    <lineage>
        <taxon>Eukaryota</taxon>
        <taxon>Fungi</taxon>
        <taxon>Dikarya</taxon>
        <taxon>Basidiomycota</taxon>
        <taxon>Agaricomycotina</taxon>
        <taxon>Agaricomycetes</taxon>
        <taxon>Agaricomycetidae</taxon>
        <taxon>Agaricales</taxon>
        <taxon>Marasmiineae</taxon>
        <taxon>Mycenaceae</taxon>
        <taxon>Mycena</taxon>
    </lineage>
</organism>